<feature type="compositionally biased region" description="Basic and acidic residues" evidence="6">
    <location>
        <begin position="75"/>
        <end position="86"/>
    </location>
</feature>
<keyword evidence="4 5" id="KW-0694">RNA-binding</keyword>
<evidence type="ECO:0000256" key="1">
    <source>
        <dbReference type="ARBA" id="ARBA00022490"/>
    </source>
</evidence>
<dbReference type="GO" id="GO:0046872">
    <property type="term" value="F:metal ion binding"/>
    <property type="evidence" value="ECO:0007669"/>
    <property type="project" value="UniProtKB-KW"/>
</dbReference>
<comment type="caution">
    <text evidence="8">The sequence shown here is derived from an EMBL/GenBank/DDBJ whole genome shotgun (WGS) entry which is preliminary data.</text>
</comment>
<dbReference type="GO" id="GO:0000175">
    <property type="term" value="F:3'-5'-RNA exonuclease activity"/>
    <property type="evidence" value="ECO:0007669"/>
    <property type="project" value="UniProtKB-UniRule"/>
</dbReference>
<feature type="compositionally biased region" description="Basic and acidic residues" evidence="6">
    <location>
        <begin position="886"/>
        <end position="895"/>
    </location>
</feature>
<keyword evidence="5" id="KW-0464">Manganese</keyword>
<sequence>MASTVPPTTPAPAPTPADVSSNATNATAADATKATAALSRKRSQKSPRNKDKESSKDTDKDNSASKDATSSSNSNDKKDSKDIKTPKKEKKARKATNASGAEAASSPAQPAQPAAAVAVVGAVDAAVAAPKQGSNKKRNSKSAKTPAHSDTATTTEAASSSAFDVAPTSSDQSPPKKQRADGSKKDNGRRPPRKQQHGKSSSSPQNQEQESLPNATKGSVEPTANGDSTASAPSTLTPKQSEKLSTSTNANSNHNNNNTTNTTNTTTTNNNNNNNNDDSNNNNNGNSNKKKSKKKSSNAKEPIPSPSVVDVDAKASTDNIPAKSADTDAPPTKKPKEKGTKKGHVKDDAAETGKKSNRNADARQNKANNVSASESGSSNTQKDPIAKGKDRRKNNKASKDKGDTESATKVQPASKDARPSSISSSCSFVTSSSSLSPTSPASPISPSTPLSFASPMGRGHHPLSPAAADDDRGDVTPKGAGRGGARNKSSKNEKVTSIKTNVSRDGSSNFSGPSSASSLTSSNPSSRRSSAFGSFGDKFGRHGGLPTVEENVSEKQPVHDQLPAGASKRRHTRSLSIKDQFDLFNQNPQEHRGEGTVESLQEIISALKNLPPPQSSVGEHSQTNGSPHHERRLSMSSQPHMPSTYSRNSIGPLSNAPTTTTLHISQPPPGMSIETAVQSTVATIRRLSISDSRRPLLPLKENEAETAASVNDKAGKRRSITFSKDAASIAGETFESRRTSVTSGYRPNRRSVVIKPEEVAALQEGRPYIPTSLDSLSNDESSGVANALSALEGKAPSSNRSSYSAKGSHQRSGSSVDPNSLAEFTAKLPEHIKGAGVAPLVNNDDAHDRRRFTTAAFHSTTVGSSRASINTKVAPSRRLSAMPTTKESDRKDRRMSTPATSNGHYERDSVSLKDNASNRRPLFVPHLTYSDFHTLSTKQKHKYVQGVLRINKRDRSEAYVTVDTLPEGDVYICGSKDRNRALEGDVVGIELIDSDDPSQQKLEGNKDKRKGKRNGDTDEVEDAGADETKPKYCGRVVSIVERSASQMFSGTLTLQRPNNTSKKSDRKTKDEDDQKGHPRIVWFKPTDKRVPLIAIPIDQAPTDFVENHSSYLHKLFVATIKRWPLSSLHPFGQLERELGDIGDIEIETEALLADNNVATTPFGEKVEKCLPEQPWTIPEKEISKRRDLRKSCIFTIDPSTAKDLDDAVSCTRLEDGTLEIGVHIADVSHFIKTGSALDREAKSRATTVYLVQKAIPMLPNILCEDLCSLVPCVDRLAFSVFWKMTEDGEILDTSFSKSVIRSCAQLSYDDAQNVITTGSLDPNVEVVGQPRSLVEENIKIFFKLSQILREKRFENGALSINSIKLSFKMDEIFNPLDVSIYELKESNKLIEEFMLLANMSVAKQICEHFPDVALLRRHEAPLERRMLDFISHMSKIGLNLDASSSASLQRSLNDIQDPDMRKVVRLLVIKPMQKAKYICAGMLNPDKYRHYALNAPLYTHFTSPIRRYADIIVHRMLEASLAGETKFYLTKENCQKSANHCNIKKDASKVAQEQSSHIYLSVLLRNMREYGLEKRVYLDQLPVERHSWNGTTETLKLYWTTEAFKAVEEEVDNSNGNGKSRRLSALAPAHFDAMDHPDDATNAYDDERGLFDDESDYYDEEDDEDR</sequence>
<feature type="site" description="Important for catalytic activity" evidence="5">
    <location>
        <position position="1205"/>
    </location>
</feature>
<comment type="subcellular location">
    <subcellularLocation>
        <location evidence="5">Cytoplasm</location>
    </subcellularLocation>
    <subcellularLocation>
        <location evidence="5">Cytoplasm</location>
        <location evidence="5">P-body</location>
    </subcellularLocation>
</comment>
<dbReference type="InterPro" id="IPR012340">
    <property type="entry name" value="NA-bd_OB-fold"/>
</dbReference>
<evidence type="ECO:0000259" key="7">
    <source>
        <dbReference type="SMART" id="SM00955"/>
    </source>
</evidence>
<feature type="compositionally biased region" description="Basic and acidic residues" evidence="6">
    <location>
        <begin position="178"/>
        <end position="189"/>
    </location>
</feature>
<evidence type="ECO:0000256" key="4">
    <source>
        <dbReference type="ARBA" id="ARBA00022884"/>
    </source>
</evidence>
<evidence type="ECO:0000256" key="3">
    <source>
        <dbReference type="ARBA" id="ARBA00022842"/>
    </source>
</evidence>
<feature type="compositionally biased region" description="Basic and acidic residues" evidence="6">
    <location>
        <begin position="337"/>
        <end position="364"/>
    </location>
</feature>
<feature type="region of interest" description="Disordered" evidence="6">
    <location>
        <begin position="792"/>
        <end position="819"/>
    </location>
</feature>
<dbReference type="SMART" id="SM00955">
    <property type="entry name" value="RNB"/>
    <property type="match status" value="1"/>
</dbReference>
<feature type="region of interest" description="Disordered" evidence="6">
    <location>
        <begin position="860"/>
        <end position="908"/>
    </location>
</feature>
<evidence type="ECO:0000313" key="8">
    <source>
        <dbReference type="EMBL" id="KAG0017267.1"/>
    </source>
</evidence>
<dbReference type="PANTHER" id="PTHR23355:SF9">
    <property type="entry name" value="DIS3-LIKE EXONUCLEASE 2"/>
    <property type="match status" value="1"/>
</dbReference>
<feature type="compositionally biased region" description="Low complexity" evidence="6">
    <location>
        <begin position="503"/>
        <end position="534"/>
    </location>
</feature>
<feature type="compositionally biased region" description="Polar residues" evidence="6">
    <location>
        <begin position="615"/>
        <end position="626"/>
    </location>
</feature>
<dbReference type="GO" id="GO:0003723">
    <property type="term" value="F:RNA binding"/>
    <property type="evidence" value="ECO:0007669"/>
    <property type="project" value="UniProtKB-KW"/>
</dbReference>
<feature type="compositionally biased region" description="Low complexity" evidence="6">
    <location>
        <begin position="245"/>
        <end position="287"/>
    </location>
</feature>
<keyword evidence="3 5" id="KW-0460">Magnesium</keyword>
<dbReference type="InterPro" id="IPR022966">
    <property type="entry name" value="RNase_II/R_CS"/>
</dbReference>
<feature type="compositionally biased region" description="Low complexity" evidence="6">
    <location>
        <begin position="16"/>
        <end position="37"/>
    </location>
</feature>
<keyword evidence="5" id="KW-0269">Exonuclease</keyword>
<feature type="domain" description="RNB" evidence="7">
    <location>
        <begin position="1185"/>
        <end position="1523"/>
    </location>
</feature>
<dbReference type="HAMAP" id="MF_03045">
    <property type="entry name" value="DIS3L2"/>
    <property type="match status" value="1"/>
</dbReference>
<feature type="region of interest" description="Disordered" evidence="6">
    <location>
        <begin position="1048"/>
        <end position="1077"/>
    </location>
</feature>
<proteinExistence type="inferred from homology"/>
<name>A0A9P6MXG9_9FUNG</name>
<dbReference type="InterPro" id="IPR041505">
    <property type="entry name" value="Dis3_CSD2"/>
</dbReference>
<feature type="compositionally biased region" description="Low complexity" evidence="6">
    <location>
        <begin position="419"/>
        <end position="451"/>
    </location>
</feature>
<feature type="compositionally biased region" description="Polar residues" evidence="6">
    <location>
        <begin position="225"/>
        <end position="239"/>
    </location>
</feature>
<feature type="compositionally biased region" description="Low complexity" evidence="6">
    <location>
        <begin position="200"/>
        <end position="211"/>
    </location>
</feature>
<feature type="region of interest" description="Disordered" evidence="6">
    <location>
        <begin position="1628"/>
        <end position="1666"/>
    </location>
</feature>
<accession>A0A9P6MXG9</accession>
<dbReference type="Gene3D" id="2.40.50.700">
    <property type="match status" value="1"/>
</dbReference>
<dbReference type="Gene3D" id="2.40.50.690">
    <property type="match status" value="1"/>
</dbReference>
<feature type="compositionally biased region" description="Basic and acidic residues" evidence="6">
    <location>
        <begin position="1632"/>
        <end position="1651"/>
    </location>
</feature>
<organism evidence="8 9">
    <name type="scientific">Entomortierella chlamydospora</name>
    <dbReference type="NCBI Taxonomy" id="101097"/>
    <lineage>
        <taxon>Eukaryota</taxon>
        <taxon>Fungi</taxon>
        <taxon>Fungi incertae sedis</taxon>
        <taxon>Mucoromycota</taxon>
        <taxon>Mortierellomycotina</taxon>
        <taxon>Mortierellomycetes</taxon>
        <taxon>Mortierellales</taxon>
        <taxon>Mortierellaceae</taxon>
        <taxon>Entomortierella</taxon>
    </lineage>
</organism>
<evidence type="ECO:0000256" key="6">
    <source>
        <dbReference type="SAM" id="MobiDB-lite"/>
    </source>
</evidence>
<keyword evidence="5" id="KW-0378">Hydrolase</keyword>
<feature type="compositionally biased region" description="Polar residues" evidence="6">
    <location>
        <begin position="1048"/>
        <end position="1061"/>
    </location>
</feature>
<dbReference type="EMBL" id="JAAAID010000459">
    <property type="protein sequence ID" value="KAG0017267.1"/>
    <property type="molecule type" value="Genomic_DNA"/>
</dbReference>
<evidence type="ECO:0000256" key="5">
    <source>
        <dbReference type="HAMAP-Rule" id="MF_03045"/>
    </source>
</evidence>
<dbReference type="GO" id="GO:1990074">
    <property type="term" value="P:polyuridylation-dependent mRNA catabolic process"/>
    <property type="evidence" value="ECO:0007669"/>
    <property type="project" value="UniProtKB-UniRule"/>
</dbReference>
<dbReference type="Proteomes" id="UP000703661">
    <property type="component" value="Unassembled WGS sequence"/>
</dbReference>
<reference evidence="8" key="1">
    <citation type="journal article" date="2020" name="Fungal Divers.">
        <title>Resolving the Mortierellaceae phylogeny through synthesis of multi-gene phylogenetics and phylogenomics.</title>
        <authorList>
            <person name="Vandepol N."/>
            <person name="Liber J."/>
            <person name="Desiro A."/>
            <person name="Na H."/>
            <person name="Kennedy M."/>
            <person name="Barry K."/>
            <person name="Grigoriev I.V."/>
            <person name="Miller A.N."/>
            <person name="O'Donnell K."/>
            <person name="Stajich J.E."/>
            <person name="Bonito G."/>
        </authorList>
    </citation>
    <scope>NUCLEOTIDE SEQUENCE</scope>
    <source>
        <strain evidence="8">NRRL 2769</strain>
    </source>
</reference>
<dbReference type="PANTHER" id="PTHR23355">
    <property type="entry name" value="RIBONUCLEASE"/>
    <property type="match status" value="1"/>
</dbReference>
<feature type="compositionally biased region" description="Basic and acidic residues" evidence="6">
    <location>
        <begin position="397"/>
        <end position="406"/>
    </location>
</feature>
<feature type="region of interest" description="Disordered" evidence="6">
    <location>
        <begin position="991"/>
        <end position="1027"/>
    </location>
</feature>
<dbReference type="InterPro" id="IPR001900">
    <property type="entry name" value="RNase_II/R"/>
</dbReference>
<dbReference type="EC" id="3.1.13.-" evidence="5"/>
<feature type="compositionally biased region" description="Low complexity" evidence="6">
    <location>
        <begin position="65"/>
        <end position="74"/>
    </location>
</feature>
<feature type="compositionally biased region" description="Polar residues" evidence="6">
    <location>
        <begin position="634"/>
        <end position="664"/>
    </location>
</feature>
<feature type="compositionally biased region" description="Acidic residues" evidence="6">
    <location>
        <begin position="1652"/>
        <end position="1666"/>
    </location>
</feature>
<feature type="compositionally biased region" description="Low complexity" evidence="6">
    <location>
        <begin position="149"/>
        <end position="162"/>
    </location>
</feature>
<feature type="compositionally biased region" description="Polar residues" evidence="6">
    <location>
        <begin position="796"/>
        <end position="818"/>
    </location>
</feature>
<feature type="compositionally biased region" description="Polar residues" evidence="6">
    <location>
        <begin position="365"/>
        <end position="382"/>
    </location>
</feature>
<comment type="function">
    <text evidence="5">3'-5'-exoribonuclease that specifically recognizes RNAs polyuridylated at their 3' end and mediates their degradation. Component of an exosome-independent RNA degradation pathway that mediates degradation of cytoplasmic mRNAs that have been deadenylated and subsequently uridylated at their 3'.</text>
</comment>
<feature type="binding site" evidence="5">
    <location>
        <position position="1197"/>
    </location>
    <ligand>
        <name>Mg(2+)</name>
        <dbReference type="ChEBI" id="CHEBI:18420"/>
    </ligand>
</feature>
<evidence type="ECO:0000256" key="2">
    <source>
        <dbReference type="ARBA" id="ARBA00022723"/>
    </source>
</evidence>
<feature type="compositionally biased region" description="Low complexity" evidence="6">
    <location>
        <begin position="95"/>
        <end position="133"/>
    </location>
</feature>
<feature type="compositionally biased region" description="Basic and acidic residues" evidence="6">
    <location>
        <begin position="48"/>
        <end position="64"/>
    </location>
</feature>
<dbReference type="FunFam" id="2.40.50.700:FF:000002">
    <property type="entry name" value="Cell wall biogenesis protein"/>
    <property type="match status" value="1"/>
</dbReference>
<dbReference type="Pfam" id="PF17877">
    <property type="entry name" value="Dis3l2_C_term"/>
    <property type="match status" value="1"/>
</dbReference>
<comment type="cofactor">
    <cofactor evidence="5">
        <name>Mg(2+)</name>
        <dbReference type="ChEBI" id="CHEBI:18420"/>
    </cofactor>
    <cofactor evidence="5">
        <name>Mn(2+)</name>
        <dbReference type="ChEBI" id="CHEBI:29035"/>
    </cofactor>
</comment>
<comment type="similarity">
    <text evidence="5">Belongs to the RNR ribonuclease family. DIS3L2 subfamily.</text>
</comment>
<dbReference type="Pfam" id="PF17849">
    <property type="entry name" value="OB_Dis3"/>
    <property type="match status" value="1"/>
</dbReference>
<feature type="compositionally biased region" description="Polar residues" evidence="6">
    <location>
        <begin position="860"/>
        <end position="873"/>
    </location>
</feature>
<dbReference type="PROSITE" id="PS01175">
    <property type="entry name" value="RIBONUCLEASE_II"/>
    <property type="match status" value="1"/>
</dbReference>
<dbReference type="InterPro" id="IPR028591">
    <property type="entry name" value="DIS3L2"/>
</dbReference>
<keyword evidence="2 5" id="KW-0479">Metal-binding</keyword>
<keyword evidence="1 5" id="KW-0963">Cytoplasm</keyword>
<evidence type="ECO:0000313" key="9">
    <source>
        <dbReference type="Proteomes" id="UP000703661"/>
    </source>
</evidence>
<feature type="region of interest" description="Disordered" evidence="6">
    <location>
        <begin position="1"/>
        <end position="668"/>
    </location>
</feature>
<feature type="compositionally biased region" description="Basic residues" evidence="6">
    <location>
        <begin position="288"/>
        <end position="297"/>
    </location>
</feature>
<dbReference type="GO" id="GO:0000956">
    <property type="term" value="P:nuclear-transcribed mRNA catabolic process"/>
    <property type="evidence" value="ECO:0007669"/>
    <property type="project" value="UniProtKB-UniRule"/>
</dbReference>
<keyword evidence="5" id="KW-0540">Nuclease</keyword>
<feature type="compositionally biased region" description="Basic and acidic residues" evidence="6">
    <location>
        <begin position="1067"/>
        <end position="1076"/>
    </location>
</feature>
<keyword evidence="9" id="KW-1185">Reference proteome</keyword>
<dbReference type="Pfam" id="PF00773">
    <property type="entry name" value="RNB"/>
    <property type="match status" value="1"/>
</dbReference>
<feature type="binding site" evidence="5">
    <location>
        <position position="1206"/>
    </location>
    <ligand>
        <name>Mg(2+)</name>
        <dbReference type="ChEBI" id="CHEBI:18420"/>
    </ligand>
</feature>
<gene>
    <name evidence="8" type="ORF">BGZ80_008453</name>
</gene>
<dbReference type="SUPFAM" id="SSF50249">
    <property type="entry name" value="Nucleic acid-binding proteins"/>
    <property type="match status" value="2"/>
</dbReference>
<dbReference type="InterPro" id="IPR050180">
    <property type="entry name" value="RNR_Ribonuclease"/>
</dbReference>
<protein>
    <recommendedName>
        <fullName evidence="5">DIS3-like exonuclease 2</fullName>
        <ecNumber evidence="5">3.1.13.-</ecNumber>
    </recommendedName>
</protein>
<dbReference type="InterPro" id="IPR041093">
    <property type="entry name" value="Dis3l2-like_C"/>
</dbReference>
<dbReference type="GO" id="GO:0000932">
    <property type="term" value="C:P-body"/>
    <property type="evidence" value="ECO:0007669"/>
    <property type="project" value="UniProtKB-SubCell"/>
</dbReference>